<accession>A0A644UR36</accession>
<dbReference type="AlphaFoldDB" id="A0A644UR36"/>
<dbReference type="SUPFAM" id="SSF56935">
    <property type="entry name" value="Porins"/>
    <property type="match status" value="1"/>
</dbReference>
<sequence length="406" mass="46989">MIRNYRIIIFTVLSLITLKSFSQEKSGFSYDIYGYVNAQYFFNTRKTYSAVDGMFSLYPLAPNYNAKGQDLNDVNNHYFSASTTRIGTKLNFGNIEAAKFLGVIEVDFTGQADGMANYLRLRHAYLQVNWKKSQLIAGQYWNPMTVPQIMPSNREMHNGAPFHPFSRLYQLRLDYNPFGKFNILSVLAFQRDYSTIGVDKIKDYNQQVRTFIPILNLHFQYISDNFFAGVGGEFKAIQPRETYTTNNQTLMMDEKMYNFSTSLYLSYKTKNHNIKSQAIIGDNLNDMTLIGGYYESAFDTINNKFSYHPTTIFSSWLDYTYKIGNFIPGVLVGYTKNLDVNTKGYVNAYGLGIDIDNYYRISPRIDYVLKNNFSIAFCVEYQNVKFKDISKRVEALKYALNCTYTF</sequence>
<proteinExistence type="predicted"/>
<protein>
    <recommendedName>
        <fullName evidence="2">Outer membrane protein</fullName>
    </recommendedName>
</protein>
<gene>
    <name evidence="1" type="ORF">SDC9_27398</name>
</gene>
<name>A0A644UR36_9ZZZZ</name>
<dbReference type="EMBL" id="VSSQ01000150">
    <property type="protein sequence ID" value="MPL81478.1"/>
    <property type="molecule type" value="Genomic_DNA"/>
</dbReference>
<comment type="caution">
    <text evidence="1">The sequence shown here is derived from an EMBL/GenBank/DDBJ whole genome shotgun (WGS) entry which is preliminary data.</text>
</comment>
<evidence type="ECO:0000313" key="1">
    <source>
        <dbReference type="EMBL" id="MPL81478.1"/>
    </source>
</evidence>
<evidence type="ECO:0008006" key="2">
    <source>
        <dbReference type="Google" id="ProtNLM"/>
    </source>
</evidence>
<organism evidence="1">
    <name type="scientific">bioreactor metagenome</name>
    <dbReference type="NCBI Taxonomy" id="1076179"/>
    <lineage>
        <taxon>unclassified sequences</taxon>
        <taxon>metagenomes</taxon>
        <taxon>ecological metagenomes</taxon>
    </lineage>
</organism>
<reference evidence="1" key="1">
    <citation type="submission" date="2019-08" db="EMBL/GenBank/DDBJ databases">
        <authorList>
            <person name="Kucharzyk K."/>
            <person name="Murdoch R.W."/>
            <person name="Higgins S."/>
            <person name="Loffler F."/>
        </authorList>
    </citation>
    <scope>NUCLEOTIDE SEQUENCE</scope>
</reference>